<accession>A0A0E0UUH5</accession>
<dbReference type="Pfam" id="PF12459">
    <property type="entry name" value="DltX"/>
    <property type="match status" value="1"/>
</dbReference>
<keyword evidence="1" id="KW-1133">Transmembrane helix</keyword>
<keyword evidence="1" id="KW-0812">Transmembrane</keyword>
<evidence type="ECO:0000256" key="1">
    <source>
        <dbReference type="SAM" id="Phobius"/>
    </source>
</evidence>
<evidence type="ECO:0000313" key="3">
    <source>
        <dbReference type="Proteomes" id="UP000000486"/>
    </source>
</evidence>
<dbReference type="RefSeq" id="WP_003736148.1">
    <property type="nucleotide sequence ID" value="NC_017537.1"/>
</dbReference>
<dbReference type="EMBL" id="CP002816">
    <property type="protein sequence ID" value="AEH92016.1"/>
    <property type="molecule type" value="Genomic_DNA"/>
</dbReference>
<organism evidence="2 3">
    <name type="scientific">Listeria monocytogenes serotype 4a (strain M7)</name>
    <dbReference type="NCBI Taxonomy" id="1030009"/>
    <lineage>
        <taxon>Bacteria</taxon>
        <taxon>Bacillati</taxon>
        <taxon>Bacillota</taxon>
        <taxon>Bacilli</taxon>
        <taxon>Bacillales</taxon>
        <taxon>Listeriaceae</taxon>
        <taxon>Listeria</taxon>
    </lineage>
</organism>
<name>A0A0E0UUH5_LISMM</name>
<dbReference type="Proteomes" id="UP000000486">
    <property type="component" value="Chromosome"/>
</dbReference>
<reference evidence="2 3" key="1">
    <citation type="journal article" date="2011" name="J. Bacteriol.">
        <title>Genome sequence of the nonpathogenic Listeria monocytogenes serovar 4a strain M7.</title>
        <authorList>
            <person name="Chen J."/>
            <person name="Xia Y."/>
            <person name="Cheng C."/>
            <person name="Fang C."/>
            <person name="Shan Y."/>
            <person name="Jin G."/>
            <person name="Fang W."/>
        </authorList>
    </citation>
    <scope>NUCLEOTIDE SEQUENCE [LARGE SCALE GENOMIC DNA]</scope>
    <source>
        <strain evidence="2 3">M7</strain>
    </source>
</reference>
<dbReference type="PATRIC" id="fig|1030009.3.peg.998"/>
<proteinExistence type="predicted"/>
<dbReference type="KEGG" id="lmq:LMM7_1011"/>
<evidence type="ECO:0000313" key="2">
    <source>
        <dbReference type="EMBL" id="AEH92016.1"/>
    </source>
</evidence>
<dbReference type="AlphaFoldDB" id="A0A0E0UUH5"/>
<dbReference type="HOGENOM" id="CLU_200243_1_1_9"/>
<feature type="transmembrane region" description="Helical" evidence="1">
    <location>
        <begin position="12"/>
        <end position="33"/>
    </location>
</feature>
<protein>
    <recommendedName>
        <fullName evidence="4">Teichoic acid D-Ala incorporation-associated protein DltX</fullName>
    </recommendedName>
</protein>
<sequence>MNKVKLFLHHPATIFTMKTVFYLAILLGLLWFYGFKNPEGAKFIYNEF</sequence>
<keyword evidence="1" id="KW-0472">Membrane</keyword>
<dbReference type="InterPro" id="IPR021008">
    <property type="entry name" value="DltX"/>
</dbReference>
<gene>
    <name evidence="2" type="ordered locus">LMM7_1011</name>
</gene>
<evidence type="ECO:0008006" key="4">
    <source>
        <dbReference type="Google" id="ProtNLM"/>
    </source>
</evidence>